<evidence type="ECO:0000256" key="1">
    <source>
        <dbReference type="SAM" id="Phobius"/>
    </source>
</evidence>
<organism evidence="2 3">
    <name type="scientific">Streblomastix strix</name>
    <dbReference type="NCBI Taxonomy" id="222440"/>
    <lineage>
        <taxon>Eukaryota</taxon>
        <taxon>Metamonada</taxon>
        <taxon>Preaxostyla</taxon>
        <taxon>Oxymonadida</taxon>
        <taxon>Streblomastigidae</taxon>
        <taxon>Streblomastix</taxon>
    </lineage>
</organism>
<evidence type="ECO:0000313" key="3">
    <source>
        <dbReference type="Proteomes" id="UP000324800"/>
    </source>
</evidence>
<keyword evidence="1" id="KW-0472">Membrane</keyword>
<gene>
    <name evidence="2" type="ORF">EZS28_012091</name>
</gene>
<name>A0A5J4WBR1_9EUKA</name>
<protein>
    <submittedName>
        <fullName evidence="2">Uncharacterized protein</fullName>
    </submittedName>
</protein>
<dbReference type="Proteomes" id="UP000324800">
    <property type="component" value="Unassembled WGS sequence"/>
</dbReference>
<reference evidence="2 3" key="1">
    <citation type="submission" date="2019-03" db="EMBL/GenBank/DDBJ databases">
        <title>Single cell metagenomics reveals metabolic interactions within the superorganism composed of flagellate Streblomastix strix and complex community of Bacteroidetes bacteria on its surface.</title>
        <authorList>
            <person name="Treitli S.C."/>
            <person name="Kolisko M."/>
            <person name="Husnik F."/>
            <person name="Keeling P."/>
            <person name="Hampl V."/>
        </authorList>
    </citation>
    <scope>NUCLEOTIDE SEQUENCE [LARGE SCALE GENOMIC DNA]</scope>
    <source>
        <strain evidence="2">ST1C</strain>
    </source>
</reference>
<comment type="caution">
    <text evidence="2">The sequence shown here is derived from an EMBL/GenBank/DDBJ whole genome shotgun (WGS) entry which is preliminary data.</text>
</comment>
<dbReference type="EMBL" id="SNRW01002558">
    <property type="protein sequence ID" value="KAA6392384.1"/>
    <property type="molecule type" value="Genomic_DNA"/>
</dbReference>
<dbReference type="AlphaFoldDB" id="A0A5J4WBR1"/>
<keyword evidence="1" id="KW-0812">Transmembrane</keyword>
<accession>A0A5J4WBR1</accession>
<proteinExistence type="predicted"/>
<sequence length="284" mass="31253">MNPRNGKLVDYILNLASLIQLIEFVGFLSVASLPSILTILMLYGRYEPPAVFNKQIRSGFSGGIIQYARCVFTNISDIFNNTTFRSRKKSYVLNYKNNDAQLCVNTGNELNIGFIQFKSSTPAIVISNGNLQLKESTAKAETGISNKIHRRLLPLTIDSNCGTLTELLVQQPGNEFAVITTYFLAQIVVFHSFVLSLQIAIYQNGPQDVEKRSHNLIRSSILIDLANASELIFSGGAVALSYNANLSLAIVIIQLILHDCAIEQVVLPLSPNGALGYPYPLLIN</sequence>
<keyword evidence="1" id="KW-1133">Transmembrane helix</keyword>
<evidence type="ECO:0000313" key="2">
    <source>
        <dbReference type="EMBL" id="KAA6392384.1"/>
    </source>
</evidence>
<feature type="transmembrane region" description="Helical" evidence="1">
    <location>
        <begin position="21"/>
        <end position="43"/>
    </location>
</feature>